<feature type="signal peptide" evidence="1">
    <location>
        <begin position="1"/>
        <end position="20"/>
    </location>
</feature>
<proteinExistence type="predicted"/>
<reference evidence="2 3" key="1">
    <citation type="submission" date="2019-07" db="EMBL/GenBank/DDBJ databases">
        <title>Sulfurimonas paralvinellae sp. nov., a novel mesophilic, hydrogen- and sulfur-oxidizing chemolithoautotroph within the Epsilonproteo- bacteria isolated from a deep-sea hydrothermal vent polychaete nest, reclassification of Thiomicrospira denitrificans as Sulfurimonas denitrificans comb. nov. and emended description of the genus Sulfurimonas.</title>
        <authorList>
            <person name="Wang S."/>
            <person name="Jiang L."/>
            <person name="Shao Z."/>
        </authorList>
    </citation>
    <scope>NUCLEOTIDE SEQUENCE [LARGE SCALE GENOMIC DNA]</scope>
    <source>
        <strain evidence="2 3">GO25</strain>
    </source>
</reference>
<dbReference type="KEGG" id="spal:FM071_09770"/>
<keyword evidence="1" id="KW-0732">Signal</keyword>
<organism evidence="2 3">
    <name type="scientific">Sulfurimonas paralvinellae</name>
    <dbReference type="NCBI Taxonomy" id="317658"/>
    <lineage>
        <taxon>Bacteria</taxon>
        <taxon>Pseudomonadati</taxon>
        <taxon>Campylobacterota</taxon>
        <taxon>Epsilonproteobacteria</taxon>
        <taxon>Campylobacterales</taxon>
        <taxon>Sulfurimonadaceae</taxon>
        <taxon>Sulfurimonas</taxon>
    </lineage>
</organism>
<dbReference type="EMBL" id="CP041406">
    <property type="protein sequence ID" value="QOP46561.1"/>
    <property type="molecule type" value="Genomic_DNA"/>
</dbReference>
<dbReference type="RefSeq" id="WP_193110821.1">
    <property type="nucleotide sequence ID" value="NZ_CP041406.1"/>
</dbReference>
<evidence type="ECO:0000313" key="2">
    <source>
        <dbReference type="EMBL" id="QOP46561.1"/>
    </source>
</evidence>
<dbReference type="AlphaFoldDB" id="A0A7M1BAB2"/>
<evidence type="ECO:0000256" key="1">
    <source>
        <dbReference type="SAM" id="SignalP"/>
    </source>
</evidence>
<name>A0A7M1BAB2_9BACT</name>
<sequence length="88" mass="10329">MKKGTLLFFVLFMGVSGLQAKSTAEELKAKHVQEQMQKEKRFAKEQKFYQGKEYNLSEQKVDPNDLDSIPDIKPDYDFDMTDVYRDDI</sequence>
<accession>A0A7M1BAB2</accession>
<gene>
    <name evidence="2" type="ORF">FM071_09770</name>
</gene>
<keyword evidence="3" id="KW-1185">Reference proteome</keyword>
<dbReference type="Proteomes" id="UP000593580">
    <property type="component" value="Chromosome"/>
</dbReference>
<protein>
    <submittedName>
        <fullName evidence="2">Uncharacterized protein</fullName>
    </submittedName>
</protein>
<feature type="chain" id="PRO_5032582846" evidence="1">
    <location>
        <begin position="21"/>
        <end position="88"/>
    </location>
</feature>
<evidence type="ECO:0000313" key="3">
    <source>
        <dbReference type="Proteomes" id="UP000593580"/>
    </source>
</evidence>